<dbReference type="Proteomes" id="UP001172457">
    <property type="component" value="Chromosome 4"/>
</dbReference>
<dbReference type="Pfam" id="PF13968">
    <property type="entry name" value="DUF4220"/>
    <property type="match status" value="1"/>
</dbReference>
<keyword evidence="1" id="KW-0812">Transmembrane</keyword>
<reference evidence="3" key="1">
    <citation type="submission" date="2023-03" db="EMBL/GenBank/DDBJ databases">
        <title>Chromosome-scale reference genome and RAD-based genetic map of yellow starthistle (Centaurea solstitialis) reveal putative structural variation and QTLs associated with invader traits.</title>
        <authorList>
            <person name="Reatini B."/>
            <person name="Cang F.A."/>
            <person name="Jiang Q."/>
            <person name="Mckibben M.T.W."/>
            <person name="Barker M.S."/>
            <person name="Rieseberg L.H."/>
            <person name="Dlugosch K.M."/>
        </authorList>
    </citation>
    <scope>NUCLEOTIDE SEQUENCE</scope>
    <source>
        <strain evidence="3">CAN-66</strain>
        <tissue evidence="3">Leaf</tissue>
    </source>
</reference>
<proteinExistence type="predicted"/>
<keyword evidence="1" id="KW-0472">Membrane</keyword>
<dbReference type="InterPro" id="IPR025315">
    <property type="entry name" value="DUF4220"/>
</dbReference>
<protein>
    <recommendedName>
        <fullName evidence="2">DUF4220 domain-containing protein</fullName>
    </recommendedName>
</protein>
<sequence>MVLSILSSLILVDQKRRLVQIFQEPVRRQWNRWELRGLVLVSLALQISLFYGGSRRKYIPKRRIRAFIWCSYLLADWVATVALGLLVDRQGSSSNSGSSNDDQYGDLRLMAFWAPFLLLHLGGPDTITAYALADNELWLRHLLGVLVQTAAAIYITLLSWDGTLLSFLTIPMLVCGIVKYGERTWVLMSADLKNLQLSFLGTRHTGVNYAMFMEEFSLKEAEGYYVTATQMEEGSPPRDFFENAIATTPSISSHEASMLQRAYYFFETLKFKRLVVDLVLSLDDRRVSQSYFEKQNYETAFRVIEFELGFAYDVFYTKALITYTPFGLVSRLFTSFITVSVFVIFFISIGVRPHKHLLVDVVITCVLLIGAILLELYTAISSLSSDWAILWFSPHSSKKIPFFFQSFMSAQKGKRWSHSMIQYRLLDFCLTQKSSAFYKISRFIPLGKMLNNLWVKYWVSFRHPKHLKLSPELMSSIFDHLRNISNDTELDLKILITSPGVVALRAHQCYGNLKWAVDVEFDHAILIWHIATDLCYKRDKSKRGKDSDCNEMRQEWEHQMLCSKQLADYMLYLLVECPFMLPIGIGMVRFQDTCIQALAFFDEKIWASKLEAYEILGQVSTKVFPGKVKVDDMSESVLFEACRLAAHLNEWSDTKKMWKMVSDVWVEILGYAAVQCNGIHHAQQLHKGGELLTHVWLLMAHLGLTKHFKVENHGRVKLTAT</sequence>
<feature type="transmembrane region" description="Helical" evidence="1">
    <location>
        <begin position="66"/>
        <end position="87"/>
    </location>
</feature>
<dbReference type="InterPro" id="IPR007658">
    <property type="entry name" value="DUF594"/>
</dbReference>
<accession>A0AA38T480</accession>
<feature type="transmembrane region" description="Helical" evidence="1">
    <location>
        <begin position="107"/>
        <end position="130"/>
    </location>
</feature>
<gene>
    <name evidence="3" type="ORF">OSB04_018128</name>
</gene>
<keyword evidence="1" id="KW-1133">Transmembrane helix</keyword>
<keyword evidence="4" id="KW-1185">Reference proteome</keyword>
<dbReference type="PANTHER" id="PTHR31325">
    <property type="entry name" value="OS01G0798800 PROTEIN-RELATED"/>
    <property type="match status" value="1"/>
</dbReference>
<comment type="caution">
    <text evidence="3">The sequence shown here is derived from an EMBL/GenBank/DDBJ whole genome shotgun (WGS) entry which is preliminary data.</text>
</comment>
<feature type="transmembrane region" description="Helical" evidence="1">
    <location>
        <begin position="33"/>
        <end position="54"/>
    </location>
</feature>
<dbReference type="AlphaFoldDB" id="A0AA38T480"/>
<feature type="transmembrane region" description="Helical" evidence="1">
    <location>
        <begin position="328"/>
        <end position="351"/>
    </location>
</feature>
<feature type="domain" description="DUF4220" evidence="2">
    <location>
        <begin position="69"/>
        <end position="428"/>
    </location>
</feature>
<organism evidence="3 4">
    <name type="scientific">Centaurea solstitialis</name>
    <name type="common">yellow star-thistle</name>
    <dbReference type="NCBI Taxonomy" id="347529"/>
    <lineage>
        <taxon>Eukaryota</taxon>
        <taxon>Viridiplantae</taxon>
        <taxon>Streptophyta</taxon>
        <taxon>Embryophyta</taxon>
        <taxon>Tracheophyta</taxon>
        <taxon>Spermatophyta</taxon>
        <taxon>Magnoliopsida</taxon>
        <taxon>eudicotyledons</taxon>
        <taxon>Gunneridae</taxon>
        <taxon>Pentapetalae</taxon>
        <taxon>asterids</taxon>
        <taxon>campanulids</taxon>
        <taxon>Asterales</taxon>
        <taxon>Asteraceae</taxon>
        <taxon>Carduoideae</taxon>
        <taxon>Cardueae</taxon>
        <taxon>Centaureinae</taxon>
        <taxon>Centaurea</taxon>
    </lineage>
</organism>
<name>A0AA38T480_9ASTR</name>
<feature type="transmembrane region" description="Helical" evidence="1">
    <location>
        <begin position="137"/>
        <end position="157"/>
    </location>
</feature>
<evidence type="ECO:0000313" key="3">
    <source>
        <dbReference type="EMBL" id="KAJ9554083.1"/>
    </source>
</evidence>
<feature type="transmembrane region" description="Helical" evidence="1">
    <location>
        <begin position="357"/>
        <end position="377"/>
    </location>
</feature>
<dbReference type="Pfam" id="PF04578">
    <property type="entry name" value="DUF594"/>
    <property type="match status" value="1"/>
</dbReference>
<dbReference type="EMBL" id="JARYMX010000004">
    <property type="protein sequence ID" value="KAJ9554083.1"/>
    <property type="molecule type" value="Genomic_DNA"/>
</dbReference>
<evidence type="ECO:0000259" key="2">
    <source>
        <dbReference type="Pfam" id="PF13968"/>
    </source>
</evidence>
<evidence type="ECO:0000313" key="4">
    <source>
        <dbReference type="Proteomes" id="UP001172457"/>
    </source>
</evidence>
<evidence type="ECO:0000256" key="1">
    <source>
        <dbReference type="SAM" id="Phobius"/>
    </source>
</evidence>